<sequence length="18" mass="2091">MQPKMNKIIVGKEILNYA</sequence>
<evidence type="ECO:0000313" key="1">
    <source>
        <dbReference type="EMBL" id="JAD48165.1"/>
    </source>
</evidence>
<dbReference type="AlphaFoldDB" id="A0A0A9AGW7"/>
<dbReference type="EMBL" id="GBRH01249730">
    <property type="protein sequence ID" value="JAD48165.1"/>
    <property type="molecule type" value="Transcribed_RNA"/>
</dbReference>
<reference evidence="1" key="1">
    <citation type="submission" date="2014-09" db="EMBL/GenBank/DDBJ databases">
        <authorList>
            <person name="Magalhaes I.L.F."/>
            <person name="Oliveira U."/>
            <person name="Santos F.R."/>
            <person name="Vidigal T.H.D.A."/>
            <person name="Brescovit A.D."/>
            <person name="Santos A.J."/>
        </authorList>
    </citation>
    <scope>NUCLEOTIDE SEQUENCE</scope>
    <source>
        <tissue evidence="1">Shoot tissue taken approximately 20 cm above the soil surface</tissue>
    </source>
</reference>
<reference evidence="1" key="2">
    <citation type="journal article" date="2015" name="Data Brief">
        <title>Shoot transcriptome of the giant reed, Arundo donax.</title>
        <authorList>
            <person name="Barrero R.A."/>
            <person name="Guerrero F.D."/>
            <person name="Moolhuijzen P."/>
            <person name="Goolsby J.A."/>
            <person name="Tidwell J."/>
            <person name="Bellgard S.E."/>
            <person name="Bellgard M.I."/>
        </authorList>
    </citation>
    <scope>NUCLEOTIDE SEQUENCE</scope>
    <source>
        <tissue evidence="1">Shoot tissue taken approximately 20 cm above the soil surface</tissue>
    </source>
</reference>
<accession>A0A0A9AGW7</accession>
<proteinExistence type="predicted"/>
<organism evidence="1">
    <name type="scientific">Arundo donax</name>
    <name type="common">Giant reed</name>
    <name type="synonym">Donax arundinaceus</name>
    <dbReference type="NCBI Taxonomy" id="35708"/>
    <lineage>
        <taxon>Eukaryota</taxon>
        <taxon>Viridiplantae</taxon>
        <taxon>Streptophyta</taxon>
        <taxon>Embryophyta</taxon>
        <taxon>Tracheophyta</taxon>
        <taxon>Spermatophyta</taxon>
        <taxon>Magnoliopsida</taxon>
        <taxon>Liliopsida</taxon>
        <taxon>Poales</taxon>
        <taxon>Poaceae</taxon>
        <taxon>PACMAD clade</taxon>
        <taxon>Arundinoideae</taxon>
        <taxon>Arundineae</taxon>
        <taxon>Arundo</taxon>
    </lineage>
</organism>
<name>A0A0A9AGW7_ARUDO</name>
<protein>
    <submittedName>
        <fullName evidence="1">Uncharacterized protein</fullName>
    </submittedName>
</protein>